<dbReference type="SMART" id="SM00534">
    <property type="entry name" value="MUTSac"/>
    <property type="match status" value="1"/>
</dbReference>
<dbReference type="InterPro" id="IPR007696">
    <property type="entry name" value="DNA_mismatch_repair_MutS_core"/>
</dbReference>
<gene>
    <name evidence="7" type="primary">mutS2</name>
    <name evidence="7" type="synonym">rqcU</name>
    <name evidence="10" type="ORF">JZ786_17325</name>
</gene>
<evidence type="ECO:0000256" key="5">
    <source>
        <dbReference type="ARBA" id="ARBA00022884"/>
    </source>
</evidence>
<organism evidence="10 11">
    <name type="scientific">Alicyclobacillus mengziensis</name>
    <dbReference type="NCBI Taxonomy" id="2931921"/>
    <lineage>
        <taxon>Bacteria</taxon>
        <taxon>Bacillati</taxon>
        <taxon>Bacillota</taxon>
        <taxon>Bacilli</taxon>
        <taxon>Bacillales</taxon>
        <taxon>Alicyclobacillaceae</taxon>
        <taxon>Alicyclobacillus</taxon>
    </lineage>
</organism>
<dbReference type="Proteomes" id="UP000663505">
    <property type="component" value="Chromosome"/>
</dbReference>
<feature type="coiled-coil region" evidence="8">
    <location>
        <begin position="509"/>
        <end position="590"/>
    </location>
</feature>
<dbReference type="PANTHER" id="PTHR48466:SF2">
    <property type="entry name" value="OS10G0509000 PROTEIN"/>
    <property type="match status" value="1"/>
</dbReference>
<evidence type="ECO:0000256" key="8">
    <source>
        <dbReference type="SAM" id="Coils"/>
    </source>
</evidence>
<evidence type="ECO:0000256" key="3">
    <source>
        <dbReference type="ARBA" id="ARBA00022801"/>
    </source>
</evidence>
<dbReference type="InterPro" id="IPR002625">
    <property type="entry name" value="Smr_dom"/>
</dbReference>
<reference evidence="10 11" key="1">
    <citation type="submission" date="2021-02" db="EMBL/GenBank/DDBJ databases">
        <title>Alicyclobacillus curvatus sp. nov. and Alicyclobacillus mengziensis sp. nov., two acidophilic bacteria isolated from acid mine drainage.</title>
        <authorList>
            <person name="Huang Y."/>
        </authorList>
    </citation>
    <scope>NUCLEOTIDE SEQUENCE [LARGE SCALE GENOMIC DNA]</scope>
    <source>
        <strain evidence="10 11">S30H14</strain>
    </source>
</reference>
<dbReference type="Pfam" id="PF20297">
    <property type="entry name" value="MSSS"/>
    <property type="match status" value="1"/>
</dbReference>
<keyword evidence="3 7" id="KW-0378">Hydrolase</keyword>
<dbReference type="InterPro" id="IPR005747">
    <property type="entry name" value="MutS2"/>
</dbReference>
<keyword evidence="11" id="KW-1185">Reference proteome</keyword>
<dbReference type="GO" id="GO:0072344">
    <property type="term" value="P:rescue of stalled ribosome"/>
    <property type="evidence" value="ECO:0007669"/>
    <property type="project" value="UniProtKB-UniRule"/>
</dbReference>
<dbReference type="FunFam" id="3.40.50.300:FF:000830">
    <property type="entry name" value="Endonuclease MutS2"/>
    <property type="match status" value="1"/>
</dbReference>
<dbReference type="InterPro" id="IPR036187">
    <property type="entry name" value="DNA_mismatch_repair_MutS_sf"/>
</dbReference>
<evidence type="ECO:0000256" key="6">
    <source>
        <dbReference type="ARBA" id="ARBA00023125"/>
    </source>
</evidence>
<keyword evidence="8" id="KW-0175">Coiled coil</keyword>
<keyword evidence="4 7" id="KW-0067">ATP-binding</keyword>
<evidence type="ECO:0000256" key="4">
    <source>
        <dbReference type="ARBA" id="ARBA00022840"/>
    </source>
</evidence>
<evidence type="ECO:0000313" key="10">
    <source>
        <dbReference type="EMBL" id="QSO46251.1"/>
    </source>
</evidence>
<dbReference type="CDD" id="cd03280">
    <property type="entry name" value="ABC_MutS2"/>
    <property type="match status" value="1"/>
</dbReference>
<dbReference type="InterPro" id="IPR000432">
    <property type="entry name" value="DNA_mismatch_repair_MutS_C"/>
</dbReference>
<keyword evidence="7" id="KW-0540">Nuclease</keyword>
<dbReference type="GO" id="GO:0140664">
    <property type="term" value="F:ATP-dependent DNA damage sensor activity"/>
    <property type="evidence" value="ECO:0007669"/>
    <property type="project" value="InterPro"/>
</dbReference>
<dbReference type="RefSeq" id="WP_206655620.1">
    <property type="nucleotide sequence ID" value="NZ_CP071182.1"/>
</dbReference>
<dbReference type="NCBIfam" id="TIGR01069">
    <property type="entry name" value="mutS2"/>
    <property type="match status" value="1"/>
</dbReference>
<dbReference type="GO" id="GO:0005524">
    <property type="term" value="F:ATP binding"/>
    <property type="evidence" value="ECO:0007669"/>
    <property type="project" value="UniProtKB-UniRule"/>
</dbReference>
<evidence type="ECO:0000259" key="9">
    <source>
        <dbReference type="PROSITE" id="PS50828"/>
    </source>
</evidence>
<dbReference type="Gene3D" id="3.30.1370.110">
    <property type="match status" value="1"/>
</dbReference>
<dbReference type="GO" id="GO:0006298">
    <property type="term" value="P:mismatch repair"/>
    <property type="evidence" value="ECO:0007669"/>
    <property type="project" value="InterPro"/>
</dbReference>
<evidence type="ECO:0000256" key="7">
    <source>
        <dbReference type="HAMAP-Rule" id="MF_00092"/>
    </source>
</evidence>
<comment type="function">
    <text evidence="7">Acts as a ribosome collision sensor, splitting the ribosome into its 2 subunits. Detects stalled/collided 70S ribosomes which it binds and splits by an ATP-hydrolysis driven conformational change. Acts upstream of the ribosome quality control system (RQC), a ribosome-associated complex that mediates the extraction of incompletely synthesized nascent chains from stalled ribosomes and their subsequent degradation. Probably generates substrates for RQC.</text>
</comment>
<dbReference type="PROSITE" id="PS50828">
    <property type="entry name" value="SMR"/>
    <property type="match status" value="1"/>
</dbReference>
<dbReference type="GO" id="GO:0004519">
    <property type="term" value="F:endonuclease activity"/>
    <property type="evidence" value="ECO:0007669"/>
    <property type="project" value="UniProtKB-UniRule"/>
</dbReference>
<dbReference type="GO" id="GO:0043023">
    <property type="term" value="F:ribosomal large subunit binding"/>
    <property type="evidence" value="ECO:0007669"/>
    <property type="project" value="UniProtKB-UniRule"/>
</dbReference>
<dbReference type="Gene3D" id="3.40.50.300">
    <property type="entry name" value="P-loop containing nucleotide triphosphate hydrolases"/>
    <property type="match status" value="1"/>
</dbReference>
<dbReference type="Pfam" id="PF01713">
    <property type="entry name" value="Smr"/>
    <property type="match status" value="1"/>
</dbReference>
<comment type="similarity">
    <text evidence="7">Belongs to the DNA mismatch repair MutS family. MutS2 subfamily.</text>
</comment>
<protein>
    <recommendedName>
        <fullName evidence="7">Endonuclease MutS2</fullName>
        <ecNumber evidence="7">3.1.-.-</ecNumber>
    </recommendedName>
    <alternativeName>
        <fullName evidence="7">Ribosome-associated protein quality control-upstream factor</fullName>
        <shortName evidence="7">RQC-upstream factor</shortName>
        <shortName evidence="7">RqcU</shortName>
        <ecNumber evidence="7">3.6.4.-</ecNumber>
    </alternativeName>
</protein>
<dbReference type="EC" id="3.1.-.-" evidence="7"/>
<dbReference type="SUPFAM" id="SSF48334">
    <property type="entry name" value="DNA repair protein MutS, domain III"/>
    <property type="match status" value="1"/>
</dbReference>
<dbReference type="PANTHER" id="PTHR48466">
    <property type="entry name" value="OS10G0509000 PROTEIN-RELATED"/>
    <property type="match status" value="1"/>
</dbReference>
<dbReference type="GO" id="GO:0045910">
    <property type="term" value="P:negative regulation of DNA recombination"/>
    <property type="evidence" value="ECO:0007669"/>
    <property type="project" value="InterPro"/>
</dbReference>
<keyword evidence="2 7" id="KW-0547">Nucleotide-binding</keyword>
<feature type="binding site" evidence="7">
    <location>
        <begin position="332"/>
        <end position="339"/>
    </location>
    <ligand>
        <name>ATP</name>
        <dbReference type="ChEBI" id="CHEBI:30616"/>
    </ligand>
</feature>
<dbReference type="SMART" id="SM00533">
    <property type="entry name" value="MUTSd"/>
    <property type="match status" value="1"/>
</dbReference>
<evidence type="ECO:0000313" key="11">
    <source>
        <dbReference type="Proteomes" id="UP000663505"/>
    </source>
</evidence>
<dbReference type="InterPro" id="IPR046893">
    <property type="entry name" value="MSSS"/>
</dbReference>
<evidence type="ECO:0000256" key="1">
    <source>
        <dbReference type="ARBA" id="ARBA00022730"/>
    </source>
</evidence>
<dbReference type="KEGG" id="afx:JZ786_17325"/>
<keyword evidence="1 7" id="KW-0699">rRNA-binding</keyword>
<dbReference type="InterPro" id="IPR045076">
    <property type="entry name" value="MutS"/>
</dbReference>
<comment type="function">
    <text evidence="7">Endonuclease that is involved in the suppression of homologous recombination and thus may have a key role in the control of bacterial genetic diversity.</text>
</comment>
<keyword evidence="5 7" id="KW-0694">RNA-binding</keyword>
<dbReference type="EMBL" id="CP071182">
    <property type="protein sequence ID" value="QSO46251.1"/>
    <property type="molecule type" value="Genomic_DNA"/>
</dbReference>
<feature type="domain" description="Smr" evidence="9">
    <location>
        <begin position="709"/>
        <end position="784"/>
    </location>
</feature>
<accession>A0A9X7VW98</accession>
<dbReference type="SUPFAM" id="SSF160443">
    <property type="entry name" value="SMR domain-like"/>
    <property type="match status" value="1"/>
</dbReference>
<name>A0A9X7VW98_9BACL</name>
<keyword evidence="6 7" id="KW-0238">DNA-binding</keyword>
<dbReference type="GO" id="GO:0030983">
    <property type="term" value="F:mismatched DNA binding"/>
    <property type="evidence" value="ECO:0007669"/>
    <property type="project" value="InterPro"/>
</dbReference>
<dbReference type="GO" id="GO:0019843">
    <property type="term" value="F:rRNA binding"/>
    <property type="evidence" value="ECO:0007669"/>
    <property type="project" value="UniProtKB-UniRule"/>
</dbReference>
<dbReference type="AlphaFoldDB" id="A0A9X7VW98"/>
<dbReference type="PIRSF" id="PIRSF005814">
    <property type="entry name" value="MutS_YshD"/>
    <property type="match status" value="1"/>
</dbReference>
<dbReference type="InterPro" id="IPR036063">
    <property type="entry name" value="Smr_dom_sf"/>
</dbReference>
<dbReference type="SMART" id="SM00463">
    <property type="entry name" value="SMR"/>
    <property type="match status" value="1"/>
</dbReference>
<dbReference type="Pfam" id="PF00488">
    <property type="entry name" value="MutS_V"/>
    <property type="match status" value="1"/>
</dbReference>
<comment type="subunit">
    <text evidence="7">Homodimer. Binds to stalled ribosomes, contacting rRNA.</text>
</comment>
<dbReference type="GO" id="GO:0016887">
    <property type="term" value="F:ATP hydrolysis activity"/>
    <property type="evidence" value="ECO:0007669"/>
    <property type="project" value="InterPro"/>
</dbReference>
<dbReference type="EC" id="3.6.4.-" evidence="7"/>
<keyword evidence="7 10" id="KW-0255">Endonuclease</keyword>
<dbReference type="HAMAP" id="MF_00092">
    <property type="entry name" value="MutS2"/>
    <property type="match status" value="1"/>
</dbReference>
<proteinExistence type="inferred from homology"/>
<dbReference type="SUPFAM" id="SSF52540">
    <property type="entry name" value="P-loop containing nucleoside triphosphate hydrolases"/>
    <property type="match status" value="1"/>
</dbReference>
<dbReference type="InterPro" id="IPR027417">
    <property type="entry name" value="P-loop_NTPase"/>
</dbReference>
<dbReference type="PROSITE" id="PS00486">
    <property type="entry name" value="DNA_MISMATCH_REPAIR_2"/>
    <property type="match status" value="1"/>
</dbReference>
<evidence type="ECO:0000256" key="2">
    <source>
        <dbReference type="ARBA" id="ARBA00022741"/>
    </source>
</evidence>
<sequence length="784" mass="87145">MNQRTLETLEYAKVKSQMRDLAACSLGKARIDAMVPFTVKDDAEHELAVVDEALQMLYRFGPLPFGGVTDIRSALRKAEIGGVLGTDELNRIVDFIQGGRRVRQALQVEPEQLDVPRLRQTALQLFDARKTEEEIRKAVGDDGTVWDHASPELARLRNQRRQLESRMRQQLEQMLRSHARYLQDPVIAMRGNNLCLPVRLEYKNQVQGIVHDVSASGATVFVEPQSVVESGARVRGLLVEEEREVERILQKLSGLVAEVAEELEENVAALGEVDQWFAKAAWARKEDCERPVLRQDGVWILRHARHPLIAKAQAVPIDLSLGDHHQMLIITGPNTGGKTVTLKTVGILTLLAMSGSFLPSRQPCDIGWCDDIFADIGDEQSIEQSLSTFSSHLRNIVQMFRQVTMNSLVLLDELGAGTDPAEGAALSMAILDHLKALGAKVVATTHYAELKVYAMNDSALINASMEFDVETLQPTYRLRLGVPGRSNALAIAQRLGLHASIIEQARAYVRTDDARIDALIESMEKAQRETERLHREADIAKRNVKALEAELERREAEFHTETDKLRQQAAAEARTIVERAKQESERIIRELRSRRDSGQVKDHELVELRKGLESALPRELERIVKKVRQREQIKVGAIVRVASLGQKGEVVEMSDDGETLTVQLGLLKMKVKQSDIELLQNADGSNSSGAAAGGRSVKRGLPRQMSLQLDIRGETVEEAISRIDKYLDDAVMNGLARVTIVHGKGTGALRDGVRRYLSRHAQVKEWIRGGPGEGGDGATLVTLQ</sequence>